<keyword evidence="4" id="KW-1185">Reference proteome</keyword>
<reference evidence="2 4" key="1">
    <citation type="journal article" date="2022" name="bioRxiv">
        <title>Prophages regulate Shewanella fidelis 3313 motility and biofilm formation: implications for gut colonization dynamics in Ciona robusta.</title>
        <authorList>
            <person name="Natarajan O."/>
            <person name="Gibboney S.L."/>
            <person name="Young M.N."/>
            <person name="Lim S.J."/>
            <person name="Pluta N."/>
            <person name="Atkinson C.G."/>
            <person name="Leigh B.A."/>
            <person name="Liberti A."/>
            <person name="Kees E.D."/>
            <person name="Breitbart M."/>
            <person name="Gralnick J.A."/>
            <person name="Dishaw L.J."/>
        </authorList>
    </citation>
    <scope>NUCLEOTIDE SEQUENCE [LARGE SCALE GENOMIC DNA]</scope>
    <source>
        <strain evidence="2 4">JG4066</strain>
    </source>
</reference>
<accession>A0AAW8NP83</accession>
<protein>
    <recommendedName>
        <fullName evidence="5">Lipoprotein</fullName>
    </recommendedName>
</protein>
<dbReference type="EMBL" id="JAPMLE010000001">
    <property type="protein sequence ID" value="MDR8524575.1"/>
    <property type="molecule type" value="Genomic_DNA"/>
</dbReference>
<evidence type="ECO:0000313" key="2">
    <source>
        <dbReference type="EMBL" id="MDW4822657.1"/>
    </source>
</evidence>
<evidence type="ECO:0008006" key="5">
    <source>
        <dbReference type="Google" id="ProtNLM"/>
    </source>
</evidence>
<dbReference type="AlphaFoldDB" id="A0AAW8NP83"/>
<sequence>MKRYLFASLILVLMFIFIFGCSQQISQTQVELDGYSNMNNPASEYCLSQHLSGSEWR</sequence>
<dbReference type="RefSeq" id="WP_310655117.1">
    <property type="nucleotide sequence ID" value="NZ_JAPMLA010000010.1"/>
</dbReference>
<gene>
    <name evidence="1" type="ORF">OS133_13155</name>
    <name evidence="2" type="ORF">OS134_01015</name>
</gene>
<comment type="caution">
    <text evidence="1">The sequence shown here is derived from an EMBL/GenBank/DDBJ whole genome shotgun (WGS) entry which is preliminary data.</text>
</comment>
<dbReference type="Proteomes" id="UP001259340">
    <property type="component" value="Unassembled WGS sequence"/>
</dbReference>
<proteinExistence type="predicted"/>
<name>A0AAW8NP83_9GAMM</name>
<organism evidence="1 3">
    <name type="scientific">Shewanella fidelis</name>
    <dbReference type="NCBI Taxonomy" id="173509"/>
    <lineage>
        <taxon>Bacteria</taxon>
        <taxon>Pseudomonadati</taxon>
        <taxon>Pseudomonadota</taxon>
        <taxon>Gammaproteobacteria</taxon>
        <taxon>Alteromonadales</taxon>
        <taxon>Shewanellaceae</taxon>
        <taxon>Shewanella</taxon>
    </lineage>
</organism>
<dbReference type="EMBL" id="JAPMLD010000001">
    <property type="protein sequence ID" value="MDW4822657.1"/>
    <property type="molecule type" value="Genomic_DNA"/>
</dbReference>
<evidence type="ECO:0000313" key="4">
    <source>
        <dbReference type="Proteomes" id="UP001271263"/>
    </source>
</evidence>
<evidence type="ECO:0000313" key="1">
    <source>
        <dbReference type="EMBL" id="MDR8524575.1"/>
    </source>
</evidence>
<evidence type="ECO:0000313" key="3">
    <source>
        <dbReference type="Proteomes" id="UP001259340"/>
    </source>
</evidence>
<reference evidence="1" key="2">
    <citation type="submission" date="2022-11" db="EMBL/GenBank/DDBJ databases">
        <title>Prophages regulate Shewanella fidelis motility and biofilm formation: implications for gut colonization dynamics in Ciona robusta.</title>
        <authorList>
            <person name="Natarajan O."/>
            <person name="Gibboney S.L."/>
            <person name="Young M.N."/>
            <person name="Lim S.J."/>
            <person name="Pluta N."/>
            <person name="Atkinson C.G.F."/>
            <person name="Leigh B.A."/>
            <person name="Liberti A."/>
            <person name="Kees E."/>
            <person name="Breitbart M."/>
            <person name="Gralnick J."/>
            <person name="Dishaw L.J."/>
        </authorList>
    </citation>
    <scope>NUCLEOTIDE SEQUENCE</scope>
    <source>
        <strain evidence="1">3313</strain>
    </source>
</reference>
<dbReference type="PROSITE" id="PS51257">
    <property type="entry name" value="PROKAR_LIPOPROTEIN"/>
    <property type="match status" value="1"/>
</dbReference>
<dbReference type="Proteomes" id="UP001271263">
    <property type="component" value="Unassembled WGS sequence"/>
</dbReference>